<feature type="compositionally biased region" description="Basic and acidic residues" evidence="2">
    <location>
        <begin position="1539"/>
        <end position="1548"/>
    </location>
</feature>
<feature type="region of interest" description="Disordered" evidence="2">
    <location>
        <begin position="224"/>
        <end position="275"/>
    </location>
</feature>
<dbReference type="GO" id="GO:0034453">
    <property type="term" value="P:microtubule anchoring"/>
    <property type="evidence" value="ECO:0007669"/>
    <property type="project" value="InterPro"/>
</dbReference>
<dbReference type="InterPro" id="IPR025486">
    <property type="entry name" value="DUF4378"/>
</dbReference>
<reference evidence="5" key="1">
    <citation type="submission" date="2025-08" db="UniProtKB">
        <authorList>
            <consortium name="RefSeq"/>
        </authorList>
    </citation>
    <scope>IDENTIFICATION</scope>
</reference>
<evidence type="ECO:0000256" key="1">
    <source>
        <dbReference type="SAM" id="Coils"/>
    </source>
</evidence>
<feature type="compositionally biased region" description="Low complexity" evidence="2">
    <location>
        <begin position="1833"/>
        <end position="1847"/>
    </location>
</feature>
<feature type="region of interest" description="Disordered" evidence="2">
    <location>
        <begin position="2462"/>
        <end position="2495"/>
    </location>
</feature>
<dbReference type="KEGG" id="csyr:103265714"/>
<dbReference type="Gene3D" id="2.30.30.190">
    <property type="entry name" value="CAP Gly-rich-like domain"/>
    <property type="match status" value="1"/>
</dbReference>
<dbReference type="Pfam" id="PF14309">
    <property type="entry name" value="DUF4378"/>
    <property type="match status" value="1"/>
</dbReference>
<feature type="compositionally biased region" description="Basic and acidic residues" evidence="2">
    <location>
        <begin position="2470"/>
        <end position="2483"/>
    </location>
</feature>
<feature type="coiled-coil region" evidence="1">
    <location>
        <begin position="1388"/>
        <end position="1417"/>
    </location>
</feature>
<dbReference type="GeneID" id="103265714"/>
<proteinExistence type="predicted"/>
<feature type="coiled-coil region" evidence="1">
    <location>
        <begin position="2730"/>
        <end position="2757"/>
    </location>
</feature>
<dbReference type="SMART" id="SM01052">
    <property type="entry name" value="CAP_GLY"/>
    <property type="match status" value="1"/>
</dbReference>
<feature type="compositionally biased region" description="Basic and acidic residues" evidence="2">
    <location>
        <begin position="694"/>
        <end position="703"/>
    </location>
</feature>
<dbReference type="InterPro" id="IPR036859">
    <property type="entry name" value="CAP-Gly_dom_sf"/>
</dbReference>
<dbReference type="Pfam" id="PF01302">
    <property type="entry name" value="CAP_GLY"/>
    <property type="match status" value="1"/>
</dbReference>
<feature type="compositionally biased region" description="Basic and acidic residues" evidence="2">
    <location>
        <begin position="1800"/>
        <end position="1821"/>
    </location>
</feature>
<feature type="coiled-coil region" evidence="1">
    <location>
        <begin position="1874"/>
        <end position="1901"/>
    </location>
</feature>
<feature type="compositionally biased region" description="Basic and acidic residues" evidence="2">
    <location>
        <begin position="1138"/>
        <end position="1147"/>
    </location>
</feature>
<feature type="compositionally biased region" description="Basic and acidic residues" evidence="2">
    <location>
        <begin position="1637"/>
        <end position="1653"/>
    </location>
</feature>
<feature type="compositionally biased region" description="Basic and acidic residues" evidence="2">
    <location>
        <begin position="591"/>
        <end position="625"/>
    </location>
</feature>
<feature type="compositionally biased region" description="Basic and acidic residues" evidence="2">
    <location>
        <begin position="2413"/>
        <end position="2422"/>
    </location>
</feature>
<feature type="region of interest" description="Disordered" evidence="2">
    <location>
        <begin position="1"/>
        <end position="24"/>
    </location>
</feature>
<dbReference type="GO" id="GO:0005813">
    <property type="term" value="C:centrosome"/>
    <property type="evidence" value="ECO:0007669"/>
    <property type="project" value="InterPro"/>
</dbReference>
<feature type="region of interest" description="Disordered" evidence="2">
    <location>
        <begin position="86"/>
        <end position="114"/>
    </location>
</feature>
<dbReference type="RefSeq" id="XP_021570847.1">
    <property type="nucleotide sequence ID" value="XM_021715172.1"/>
</dbReference>
<dbReference type="PROSITE" id="PS50245">
    <property type="entry name" value="CAP_GLY_2"/>
    <property type="match status" value="1"/>
</dbReference>
<dbReference type="Proteomes" id="UP000189704">
    <property type="component" value="Unplaced"/>
</dbReference>
<sequence length="3123" mass="351569">MRSSRSKEVPLPNSRSSPSKDTVQADITTSWDVLPQTKAALRHIENKLEVVPTSTAVFDSVMDTKKCSTSATRKISRKDGRYLDDSWVNAPASKSSKSRKEKSRSPLRATTLESNVKKNNRVEFREPLVSYRELHGTPSSLSPSHLESKYVYCVDVNEEKTESGNRMVYSREERNIHSCDFESSQSSVVSDTVVRFLNDRPAIDALQNSECLIKMGATIRTEEEMPNREKGNENCLKPSVNNVGPDIDPKVLRLTDSSPSSTSTSSSQRLDILKRRQHDVKLEKLKERIRKQWEHSEETNGRGQNLGHIDHPVMVVNVDNSVTAKVRKVATAPPAPTYKGFNPSETKIRTPDGKVWQEAEFQNMSRELYRDLALHFADDLSIKEKTAEKSKEKKVVKPVRKVQKVAQLSTPECKTGNSRLISTSSWRDGQKLVKKILGPAPRMEQKERRTVSSDRGGRERTTKSGGHIGRAESDPRLDILHRHLPQSSERSRSRARCENNIKKLAPSLPDNKQEENSALNKDFLPVEIRGILDDLQLDSTAQTTRQETGELQNQKSSAPVQAPRSHSPVKRKPDKITANEDAPVISKKRHYDTDEVRQYIVRQQEERRRKQNEEKKAQKEATEQRNKRLQELYRKQKEAFAKVKNVPPSEPSATRRLQETYSKLLLGKTLLEEPSHQHATQETQARPGYQPSGESDKENKVQERPPSASSSSDMSLSEPPQPLARRDLMEPTWMQPDRLSPRVHHPQPQPLVGTAGNLLSHLLSLEHVGILHKDFESILPTRKNHNVASGPLTFTPQPYLTSPAAHPDALLKPSASQYKSKLDRIEALKATAASLSSRIESEAKKLAGANINYGSTWNTEYDVQQAPQEDGPWTKPISPPVKDNPEDVFSARIQKMLGTCVSHATFDDDLPGVGNLSEFKKLPEMIRPQSAISSFRMRSPGPKPEGLLAQLCKRQTDFSSSDMQVCSQDKAKMSLGSSIDSVSEGPLLSEGSLSEEEGGQNGQPLLKVAEILKDKEFCAGERNTYEPIKEFQKEAEKFLPLFGHIGGIESKGPWEELAKGSPHSVINIFTKSYQLYGKGLEDKVDRGTSAPRPLNAITTPLSSVSYEDDFVSSPGSGTLTDKKSSLEPHIGGSTLGIQEDHSSRKSAYDFSSVDVTSQHSSGAQSAASSRSSTSSKGKKGKKEKTEWLDSVIGNGQNSLLDEEKVQSGSERGSHKGKKSGNSSKLSIKDYEQTFDTDSTLEDLSGHSVSVSPDKGRSQKTPTSPLSPSSQKLLQFDLPVTSLERSKSSVVPPTKTGFKPNAAFSDLNLAASRTATEMAPTPGSKRFSPAGLQHRMAAELSYLNAIEESVRQLSDVERVRGISLAQQESVSLAQIIKAQQQRHERDLALLKLKAEQEALECQRQLEETRNKAAQVHAESLQQVVKSQREVTEVLQEASCKIAAQQTETARLTTDTARQICEMAELTRTHISDAITASGVPLAALYDHQRQHLPDFAKQLRTRAEIDRKSPSVLLSQSKEGTIDSKHQKYSPSYDSYSESSRYKNHDRRSSSGSSRQESPSVPTGKENEKKLHGEKMESSIDEQVQTAADDSLRSDSVPSLPDEKDSTSIATEYSLKFDESMTEDEIEEKSFRSLLPSESHRRFNMEKKRGHHDDSDDDASPEKTTLSSVKELSMPFSGGQDSFSKFTMEMVRQYMKEEEMRAAHQSSLLRLREKALKEKTKAELAWLEHQKKHLRDKGEDDKMPPLRKKQRGLLLRLQQEKAEIKRLQEANKAARKERQLILKQQEEIERIRQTTIKLQEKLKSAGENKLDSHSDDDTKDNKATSPGPTDLETRSPSPISISSSETSSIMQKLKKMRSRMDEKFLTKREQRLMQRRQHAEELLEWKRRLDAEEAEIRQMEKQALAAWDKELMKPKAPKKELEDERTEQKEVVSEEESPVPSYSHLNSESSIPEELGSSAVEYIPSESMVQEQPGSPDHSILIEDMIFSQELESSTSVSKHSPPKSCTSVSKQESSKGSHKTGGQCRLPVKPRQHCYSWSDESLSMTQSETTSDQSDIEGRIRALKDELRKRKSVVDQLKKEQKKRQKERLKAQEASLIKQLESYDEFIKKTEAELSRDLETSPTAKPQIKTLSSASEKPKIKPLPLHRSETAKNWKSLTEAERSRGSLESIAEHVDASMSGSERSVSERSLSAYAKKVMEWDSQTEDFQTPSPVLRSSRKTRAESGDSLENVPSLPLLKEVNAPSRILDVSDGTIEESNKKLEIQEVEYAKLEENEIEDVCSKQGKFDVLLKLDLEQGDSSEILSQKDLPFDSINVQKDLVRLAIENLYKNEEILKETKSDQGIDHSSNIQPGKDIHEQKNKKERDLSWSEHLFAPKEISYSEDFEVSSFKKDISAELYKDDLKIPSLLSLRKDSQSCRDKSQPTRSSGSKATSLSSVDEISECLSEKSLSVHNGVHSERLLELRSPTELMKSKERSDVEHDQGLPESPSLVPDPAVPAVPTADELLDFYIGDRVLIGNVQPGTLRFKGETSFAKGFWAGVELDKPEGNNNGTYDGIMYFECKEKHGIFAPPQKISHIPENFDDYIDINEDEDSYSDEQCQYHNQEQKDAEGLKDREKDASDYFYEKSLPSMNDIGASVDRDRSLKIETDNIQGISGVSEAHVHQRSPVDSLISLEENKDLVSGATEKVSIAAEDDTLDNTFSEELKQQQFTEKEDNLYSEVSEKLSTPLLDLLTREKNQLEAQLNEEKKSKQQLETVSLLTDSLLKVFVKDTVSQLQQIKKARNEKIQLSNQGLLDDDQKEIPPQDLSQNLEEQLLSVPSCFVRSELEDEKEEISSPDMCPRPESPVFGASGQEELAKRLAELELSREFLSALGDEQDWFDEDFGLSSSHKIQKNKAEETIVPLMAEPKRAPQQPCETLLAVPHTAEEVETLVHNAAEELWKWKELGHDLNSVSIPTKLLGSASKGLHIESTSKRVYNQAVFDLTKEIFEEIFAEDPNLNQPVWMKPCRINSSYFRRVKNPNNLDEIKNFIASEVLKLFSLKKEPNHKTDWQKMMKFGRKKRDRVDHILVQELHEEEAQWVNYDEDELCVKMQLADGIFETLIKDTIDILNQISEKQGRMLLL</sequence>
<feature type="compositionally biased region" description="Low complexity" evidence="2">
    <location>
        <begin position="1528"/>
        <end position="1538"/>
    </location>
</feature>
<feature type="domain" description="CAP-Gly" evidence="3">
    <location>
        <begin position="2528"/>
        <end position="2570"/>
    </location>
</feature>
<name>A0A3Q0E7C6_CARSF</name>
<accession>A0A3Q0E7C6</accession>
<feature type="compositionally biased region" description="Polar residues" evidence="2">
    <location>
        <begin position="2120"/>
        <end position="2135"/>
    </location>
</feature>
<feature type="compositionally biased region" description="Low complexity" evidence="2">
    <location>
        <begin position="1549"/>
        <end position="1559"/>
    </location>
</feature>
<feature type="region of interest" description="Disordered" evidence="2">
    <location>
        <begin position="2113"/>
        <end position="2188"/>
    </location>
</feature>
<dbReference type="OrthoDB" id="306254at2759"/>
<feature type="compositionally biased region" description="Basic and acidic residues" evidence="2">
    <location>
        <begin position="2146"/>
        <end position="2175"/>
    </location>
</feature>
<evidence type="ECO:0000256" key="2">
    <source>
        <dbReference type="SAM" id="MobiDB-lite"/>
    </source>
</evidence>
<feature type="compositionally biased region" description="Low complexity" evidence="2">
    <location>
        <begin position="1258"/>
        <end position="1270"/>
    </location>
</feature>
<feature type="compositionally biased region" description="Basic and acidic residues" evidence="2">
    <location>
        <begin position="469"/>
        <end position="481"/>
    </location>
</feature>
<dbReference type="InterPro" id="IPR000938">
    <property type="entry name" value="CAP-Gly_domain"/>
</dbReference>
<feature type="region of interest" description="Disordered" evidence="2">
    <location>
        <begin position="1733"/>
        <end position="1752"/>
    </location>
</feature>
<feature type="compositionally biased region" description="Low complexity" evidence="2">
    <location>
        <begin position="1156"/>
        <end position="1175"/>
    </location>
</feature>
<dbReference type="FunFam" id="2.30.30.190:FF:000010">
    <property type="entry name" value="centrosome-associated protein 350 isoform X2"/>
    <property type="match status" value="1"/>
</dbReference>
<feature type="region of interest" description="Disordered" evidence="2">
    <location>
        <begin position="1800"/>
        <end position="1861"/>
    </location>
</feature>
<feature type="region of interest" description="Disordered" evidence="2">
    <location>
        <begin position="977"/>
        <end position="1001"/>
    </location>
</feature>
<dbReference type="InterPro" id="IPR028750">
    <property type="entry name" value="CEP350/CC187"/>
</dbReference>
<organism evidence="4 5">
    <name type="scientific">Carlito syrichta</name>
    <name type="common">Philippine tarsier</name>
    <name type="synonym">Tarsius syrichta</name>
    <dbReference type="NCBI Taxonomy" id="1868482"/>
    <lineage>
        <taxon>Eukaryota</taxon>
        <taxon>Metazoa</taxon>
        <taxon>Chordata</taxon>
        <taxon>Craniata</taxon>
        <taxon>Vertebrata</taxon>
        <taxon>Euteleostomi</taxon>
        <taxon>Mammalia</taxon>
        <taxon>Eutheria</taxon>
        <taxon>Euarchontoglires</taxon>
        <taxon>Primates</taxon>
        <taxon>Haplorrhini</taxon>
        <taxon>Tarsiiformes</taxon>
        <taxon>Tarsiidae</taxon>
        <taxon>Carlito</taxon>
    </lineage>
</organism>
<feature type="region of interest" description="Disordered" evidence="2">
    <location>
        <begin position="1904"/>
        <end position="2057"/>
    </location>
</feature>
<dbReference type="PANTHER" id="PTHR13958">
    <property type="entry name" value="CENTROSOME-ASSOCIATED PROTEIN 350"/>
    <property type="match status" value="1"/>
</dbReference>
<feature type="region of interest" description="Disordered" evidence="2">
    <location>
        <begin position="542"/>
        <end position="625"/>
    </location>
</feature>
<feature type="compositionally biased region" description="Polar residues" evidence="2">
    <location>
        <begin position="542"/>
        <end position="559"/>
    </location>
</feature>
<feature type="compositionally biased region" description="Polar residues" evidence="2">
    <location>
        <begin position="2038"/>
        <end position="2053"/>
    </location>
</feature>
<feature type="compositionally biased region" description="Low complexity" evidence="2">
    <location>
        <begin position="983"/>
        <end position="992"/>
    </location>
</feature>
<feature type="region of interest" description="Disordered" evidence="2">
    <location>
        <begin position="436"/>
        <end position="496"/>
    </location>
</feature>
<dbReference type="SUPFAM" id="SSF74924">
    <property type="entry name" value="Cap-Gly domain"/>
    <property type="match status" value="1"/>
</dbReference>
<feature type="compositionally biased region" description="Polar residues" evidence="2">
    <location>
        <begin position="1989"/>
        <end position="2011"/>
    </location>
</feature>
<feature type="compositionally biased region" description="Low complexity" evidence="2">
    <location>
        <begin position="705"/>
        <end position="718"/>
    </location>
</feature>
<protein>
    <submittedName>
        <fullName evidence="5">Centrosome-associated protein 350</fullName>
    </submittedName>
</protein>
<feature type="compositionally biased region" description="Polar residues" evidence="2">
    <location>
        <begin position="2178"/>
        <end position="2188"/>
    </location>
</feature>
<dbReference type="CTD" id="9857"/>
<feature type="region of interest" description="Disordered" evidence="2">
    <location>
        <begin position="672"/>
        <end position="723"/>
    </location>
</feature>
<feature type="region of interest" description="Disordered" evidence="2">
    <location>
        <begin position="2413"/>
        <end position="2433"/>
    </location>
</feature>
<gene>
    <name evidence="5" type="primary">CEP350</name>
</gene>
<feature type="region of interest" description="Disordered" evidence="2">
    <location>
        <begin position="1508"/>
        <end position="1681"/>
    </location>
</feature>
<dbReference type="PROSITE" id="PS00845">
    <property type="entry name" value="CAP_GLY_1"/>
    <property type="match status" value="1"/>
</dbReference>
<feature type="compositionally biased region" description="Low complexity" evidence="2">
    <location>
        <begin position="257"/>
        <end position="267"/>
    </location>
</feature>
<dbReference type="GO" id="GO:0008017">
    <property type="term" value="F:microtubule binding"/>
    <property type="evidence" value="ECO:0007669"/>
    <property type="project" value="InterPro"/>
</dbReference>
<keyword evidence="1" id="KW-0175">Coiled coil</keyword>
<feature type="compositionally biased region" description="Basic and acidic residues" evidence="2">
    <location>
        <begin position="1906"/>
        <end position="1931"/>
    </location>
</feature>
<feature type="compositionally biased region" description="Polar residues" evidence="2">
    <location>
        <begin position="2423"/>
        <end position="2433"/>
    </location>
</feature>
<feature type="compositionally biased region" description="Basic and acidic residues" evidence="2">
    <location>
        <begin position="1564"/>
        <end position="1577"/>
    </location>
</feature>
<evidence type="ECO:0000313" key="4">
    <source>
        <dbReference type="Proteomes" id="UP000189704"/>
    </source>
</evidence>
<feature type="region of interest" description="Disordered" evidence="2">
    <location>
        <begin position="1107"/>
        <end position="1270"/>
    </location>
</feature>
<feature type="region of interest" description="Disordered" evidence="2">
    <location>
        <begin position="2338"/>
        <end position="2361"/>
    </location>
</feature>
<feature type="compositionally biased region" description="Polar residues" evidence="2">
    <location>
        <begin position="13"/>
        <end position="24"/>
    </location>
</feature>
<feature type="compositionally biased region" description="Basic and acidic residues" evidence="2">
    <location>
        <begin position="443"/>
        <end position="462"/>
    </location>
</feature>
<evidence type="ECO:0000313" key="5">
    <source>
        <dbReference type="RefSeq" id="XP_021570847.1"/>
    </source>
</evidence>
<dbReference type="PANTHER" id="PTHR13958:SF4">
    <property type="entry name" value="CENTROSOME-ASSOCIATED PROTEIN 350"/>
    <property type="match status" value="1"/>
</dbReference>
<evidence type="ECO:0000259" key="3">
    <source>
        <dbReference type="PROSITE" id="PS50245"/>
    </source>
</evidence>
<dbReference type="STRING" id="1868482.ENSTSYP00000002697"/>
<keyword evidence="4" id="KW-1185">Reference proteome</keyword>
<feature type="coiled-coil region" evidence="1">
    <location>
        <begin position="2060"/>
        <end position="2099"/>
    </location>
</feature>
<feature type="region of interest" description="Disordered" evidence="2">
    <location>
        <begin position="2201"/>
        <end position="2230"/>
    </location>
</feature>